<dbReference type="Pfam" id="PF13412">
    <property type="entry name" value="HTH_24"/>
    <property type="match status" value="1"/>
</dbReference>
<dbReference type="InterPro" id="IPR019887">
    <property type="entry name" value="Tscrpt_reg_AsnC/Lrp_C"/>
</dbReference>
<protein>
    <submittedName>
        <fullName evidence="5 6">AsnC family transcriptional regulator</fullName>
    </submittedName>
</protein>
<gene>
    <name evidence="5" type="ORF">BRX40_09010</name>
    <name evidence="6" type="ORF">CA257_15080</name>
    <name evidence="7" type="ORF">DAH66_21590</name>
</gene>
<sequence length="147" mass="16410">MSGQPNLDEVDVRLLGLLRDDARQPIAQLAKELGISRGQLYSRLARLEESGVVDGYTVRLGDAFARSRLRAHVMIKTAPRFRRELESLLSEIVQVSAIHAISGEFDYIAMLEAEDGVELNRLVDEIGMLEGVEFTRSSVILATKLER</sequence>
<dbReference type="Proteomes" id="UP000286681">
    <property type="component" value="Unassembled WGS sequence"/>
</dbReference>
<dbReference type="GO" id="GO:0043200">
    <property type="term" value="P:response to amino acid"/>
    <property type="evidence" value="ECO:0007669"/>
    <property type="project" value="TreeGrafter"/>
</dbReference>
<dbReference type="Pfam" id="PF01037">
    <property type="entry name" value="AsnC_trans_reg"/>
    <property type="match status" value="1"/>
</dbReference>
<keyword evidence="8" id="KW-1185">Reference proteome</keyword>
<dbReference type="InterPro" id="IPR019888">
    <property type="entry name" value="Tscrpt_reg_AsnC-like"/>
</dbReference>
<dbReference type="PRINTS" id="PR00033">
    <property type="entry name" value="HTHASNC"/>
</dbReference>
<evidence type="ECO:0000313" key="7">
    <source>
        <dbReference type="EMBL" id="RSY76392.1"/>
    </source>
</evidence>
<dbReference type="Proteomes" id="UP000287746">
    <property type="component" value="Unassembled WGS sequence"/>
</dbReference>
<evidence type="ECO:0000256" key="2">
    <source>
        <dbReference type="ARBA" id="ARBA00023125"/>
    </source>
</evidence>
<reference evidence="8" key="2">
    <citation type="submission" date="2016-12" db="EMBL/GenBank/DDBJ databases">
        <title>Whole genome sequencing of Sphingomonas sp. ABOJV.</title>
        <authorList>
            <person name="Conlan S."/>
            <person name="Thomas P.J."/>
            <person name="Mullikin J."/>
            <person name="Palmore T.N."/>
            <person name="Frank K.M."/>
            <person name="Segre J.A."/>
        </authorList>
    </citation>
    <scope>NUCLEOTIDE SEQUENCE [LARGE SCALE GENOMIC DNA]</scope>
    <source>
        <strain evidence="8">ABOJV</strain>
    </source>
</reference>
<dbReference type="EMBL" id="CP018820">
    <property type="protein sequence ID" value="APR52554.1"/>
    <property type="molecule type" value="Genomic_DNA"/>
</dbReference>
<dbReference type="EMBL" id="QQWO01000013">
    <property type="protein sequence ID" value="RSV01138.1"/>
    <property type="molecule type" value="Genomic_DNA"/>
</dbReference>
<dbReference type="SMART" id="SM00344">
    <property type="entry name" value="HTH_ASNC"/>
    <property type="match status" value="1"/>
</dbReference>
<dbReference type="OrthoDB" id="9809462at2"/>
<evidence type="ECO:0000256" key="3">
    <source>
        <dbReference type="ARBA" id="ARBA00023163"/>
    </source>
</evidence>
<dbReference type="SUPFAM" id="SSF54909">
    <property type="entry name" value="Dimeric alpha+beta barrel"/>
    <property type="match status" value="1"/>
</dbReference>
<feature type="domain" description="HTH asnC-type" evidence="4">
    <location>
        <begin position="7"/>
        <end position="73"/>
    </location>
</feature>
<dbReference type="Gene3D" id="1.10.10.10">
    <property type="entry name" value="Winged helix-like DNA-binding domain superfamily/Winged helix DNA-binding domain"/>
    <property type="match status" value="1"/>
</dbReference>
<dbReference type="InterPro" id="IPR019885">
    <property type="entry name" value="Tscrpt_reg_HTH_AsnC-type_CS"/>
</dbReference>
<keyword evidence="2" id="KW-0238">DNA-binding</keyword>
<dbReference type="STRING" id="93064.BRX40_09010"/>
<dbReference type="GO" id="GO:0043565">
    <property type="term" value="F:sequence-specific DNA binding"/>
    <property type="evidence" value="ECO:0007669"/>
    <property type="project" value="InterPro"/>
</dbReference>
<reference evidence="9 10" key="3">
    <citation type="submission" date="2018-07" db="EMBL/GenBank/DDBJ databases">
        <title>Genomic and Epidemiologic Investigation of an Indolent Hospital Outbreak.</title>
        <authorList>
            <person name="Johnson R.C."/>
            <person name="Deming C."/>
            <person name="Conlan S."/>
            <person name="Zellmer C.J."/>
            <person name="Michelin A.V."/>
            <person name="Lee-Lin S."/>
            <person name="Thomas P.J."/>
            <person name="Park M."/>
            <person name="Weingarten R.A."/>
            <person name="Less J."/>
            <person name="Dekker J.P."/>
            <person name="Frank K.M."/>
            <person name="Musser K.A."/>
            <person name="Mcquiston J.R."/>
            <person name="Henderson D.K."/>
            <person name="Lau A.F."/>
            <person name="Palmore T.N."/>
            <person name="Segre J.A."/>
        </authorList>
    </citation>
    <scope>NUCLEOTIDE SEQUENCE [LARGE SCALE GENOMIC DNA]</scope>
    <source>
        <strain evidence="7 10">SK-CDC1_0717</strain>
        <strain evidence="6 9">SK-NIH.Env10_0317</strain>
    </source>
</reference>
<name>A0A1L6J9I8_9SPHN</name>
<dbReference type="InterPro" id="IPR036388">
    <property type="entry name" value="WH-like_DNA-bd_sf"/>
</dbReference>
<reference evidence="5" key="1">
    <citation type="submission" date="2016-12" db="EMBL/GenBank/DDBJ databases">
        <title>Whole genome sequencing of Sphingomonas koreensis.</title>
        <authorList>
            <person name="Conlan S."/>
            <person name="Thomas P.J."/>
            <person name="Mullikin J."/>
            <person name="Palmore T.N."/>
            <person name="Frank K.M."/>
            <person name="Segre J.A."/>
        </authorList>
    </citation>
    <scope>NUCLEOTIDE SEQUENCE</scope>
    <source>
        <strain evidence="5">ABOJV</strain>
    </source>
</reference>
<dbReference type="KEGG" id="skr:BRX40_09010"/>
<dbReference type="PROSITE" id="PS00519">
    <property type="entry name" value="HTH_ASNC_1"/>
    <property type="match status" value="1"/>
</dbReference>
<dbReference type="GO" id="GO:0006355">
    <property type="term" value="P:regulation of DNA-templated transcription"/>
    <property type="evidence" value="ECO:0007669"/>
    <property type="project" value="UniProtKB-ARBA"/>
</dbReference>
<keyword evidence="3" id="KW-0804">Transcription</keyword>
<dbReference type="SUPFAM" id="SSF46785">
    <property type="entry name" value="Winged helix' DNA-binding domain"/>
    <property type="match status" value="1"/>
</dbReference>
<proteinExistence type="predicted"/>
<dbReference type="CDD" id="cd00090">
    <property type="entry name" value="HTH_ARSR"/>
    <property type="match status" value="1"/>
</dbReference>
<dbReference type="InterPro" id="IPR000485">
    <property type="entry name" value="AsnC-type_HTH_dom"/>
</dbReference>
<dbReference type="InterPro" id="IPR011008">
    <property type="entry name" value="Dimeric_a/b-barrel"/>
</dbReference>
<dbReference type="EMBL" id="QQYZ01000038">
    <property type="protein sequence ID" value="RSY76392.1"/>
    <property type="molecule type" value="Genomic_DNA"/>
</dbReference>
<evidence type="ECO:0000313" key="9">
    <source>
        <dbReference type="Proteomes" id="UP000286681"/>
    </source>
</evidence>
<dbReference type="InterPro" id="IPR036390">
    <property type="entry name" value="WH_DNA-bd_sf"/>
</dbReference>
<dbReference type="Proteomes" id="UP000185161">
    <property type="component" value="Chromosome"/>
</dbReference>
<dbReference type="RefSeq" id="WP_075151374.1">
    <property type="nucleotide sequence ID" value="NZ_CP018820.1"/>
</dbReference>
<evidence type="ECO:0000313" key="5">
    <source>
        <dbReference type="EMBL" id="APR52554.1"/>
    </source>
</evidence>
<dbReference type="InterPro" id="IPR011991">
    <property type="entry name" value="ArsR-like_HTH"/>
</dbReference>
<accession>A0A1L6J9I8</accession>
<dbReference type="GO" id="GO:0005829">
    <property type="term" value="C:cytosol"/>
    <property type="evidence" value="ECO:0007669"/>
    <property type="project" value="TreeGrafter"/>
</dbReference>
<dbReference type="Gene3D" id="3.30.70.920">
    <property type="match status" value="1"/>
</dbReference>
<evidence type="ECO:0000259" key="4">
    <source>
        <dbReference type="PROSITE" id="PS50956"/>
    </source>
</evidence>
<evidence type="ECO:0000313" key="8">
    <source>
        <dbReference type="Proteomes" id="UP000185161"/>
    </source>
</evidence>
<evidence type="ECO:0000256" key="1">
    <source>
        <dbReference type="ARBA" id="ARBA00023015"/>
    </source>
</evidence>
<dbReference type="PANTHER" id="PTHR30154:SF53">
    <property type="entry name" value="HTH-TYPE TRANSCRIPTIONAL REGULATOR LRPC"/>
    <property type="match status" value="1"/>
</dbReference>
<keyword evidence="1" id="KW-0805">Transcription regulation</keyword>
<dbReference type="GeneID" id="44132697"/>
<dbReference type="AlphaFoldDB" id="A0A1L6J9I8"/>
<organism evidence="5 8">
    <name type="scientific">Sphingomonas koreensis</name>
    <dbReference type="NCBI Taxonomy" id="93064"/>
    <lineage>
        <taxon>Bacteria</taxon>
        <taxon>Pseudomonadati</taxon>
        <taxon>Pseudomonadota</taxon>
        <taxon>Alphaproteobacteria</taxon>
        <taxon>Sphingomonadales</taxon>
        <taxon>Sphingomonadaceae</taxon>
        <taxon>Sphingomonas</taxon>
    </lineage>
</organism>
<evidence type="ECO:0000313" key="6">
    <source>
        <dbReference type="EMBL" id="RSV01138.1"/>
    </source>
</evidence>
<dbReference type="PROSITE" id="PS50956">
    <property type="entry name" value="HTH_ASNC_2"/>
    <property type="match status" value="1"/>
</dbReference>
<evidence type="ECO:0000313" key="10">
    <source>
        <dbReference type="Proteomes" id="UP000287746"/>
    </source>
</evidence>
<dbReference type="PANTHER" id="PTHR30154">
    <property type="entry name" value="LEUCINE-RESPONSIVE REGULATORY PROTEIN"/>
    <property type="match status" value="1"/>
</dbReference>